<dbReference type="OrthoDB" id="1807877at2"/>
<evidence type="ECO:0000313" key="1">
    <source>
        <dbReference type="EMBL" id="ACA59843.1"/>
    </source>
</evidence>
<dbReference type="Proteomes" id="UP000008544">
    <property type="component" value="Chromosome"/>
</dbReference>
<dbReference type="InterPro" id="IPR012347">
    <property type="entry name" value="Ferritin-like"/>
</dbReference>
<protein>
    <recommendedName>
        <fullName evidence="3">DUF3231 family protein</fullName>
    </recommendedName>
</protein>
<sequence>MKLTDIAKMAGVQGGHLPLLAGEAHAIWRFLTLRYTFFEFTQLVSNYIEDTELKAGVMRGVSSTLQRQIRKTEELLDAFGIPLPPKPPKSVSAVVKSETMRDETIYRMLLIGIQYFQETHTEIQRMMNDDKLRNLFMGWMKEEMKMYDLMVKYGKMKGWYWSAPQYKH</sequence>
<dbReference type="Gene3D" id="1.20.1260.10">
    <property type="match status" value="1"/>
</dbReference>
<name>B1I4J5_DESAP</name>
<evidence type="ECO:0008006" key="3">
    <source>
        <dbReference type="Google" id="ProtNLM"/>
    </source>
</evidence>
<dbReference type="RefSeq" id="WP_012302428.1">
    <property type="nucleotide sequence ID" value="NC_010424.1"/>
</dbReference>
<dbReference type="STRING" id="477974.Daud_1334"/>
<keyword evidence="2" id="KW-1185">Reference proteome</keyword>
<evidence type="ECO:0000313" key="2">
    <source>
        <dbReference type="Proteomes" id="UP000008544"/>
    </source>
</evidence>
<dbReference type="eggNOG" id="COG5577">
    <property type="taxonomic scope" value="Bacteria"/>
</dbReference>
<reference evidence="2" key="1">
    <citation type="submission" date="2007-10" db="EMBL/GenBank/DDBJ databases">
        <title>Complete sequence of chromosome of Desulforudis audaxviator MP104C.</title>
        <authorList>
            <person name="Copeland A."/>
            <person name="Lucas S."/>
            <person name="Lapidus A."/>
            <person name="Barry K."/>
            <person name="Glavina del Rio T."/>
            <person name="Dalin E."/>
            <person name="Tice H."/>
            <person name="Bruce D."/>
            <person name="Pitluck S."/>
            <person name="Lowry S.R."/>
            <person name="Larimer F."/>
            <person name="Land M.L."/>
            <person name="Hauser L."/>
            <person name="Kyrpides N."/>
            <person name="Ivanova N.N."/>
            <person name="Richardson P."/>
        </authorList>
    </citation>
    <scope>NUCLEOTIDE SEQUENCE [LARGE SCALE GENOMIC DNA]</scope>
    <source>
        <strain evidence="2">MP104C</strain>
    </source>
</reference>
<dbReference type="HOGENOM" id="CLU_1537598_0_0_9"/>
<dbReference type="InterPro" id="IPR021617">
    <property type="entry name" value="DUF3231"/>
</dbReference>
<dbReference type="EMBL" id="CP000860">
    <property type="protein sequence ID" value="ACA59843.1"/>
    <property type="molecule type" value="Genomic_DNA"/>
</dbReference>
<gene>
    <name evidence="1" type="ordered locus">Daud_1334</name>
</gene>
<dbReference type="Pfam" id="PF11553">
    <property type="entry name" value="DUF3231"/>
    <property type="match status" value="1"/>
</dbReference>
<dbReference type="AlphaFoldDB" id="B1I4J5"/>
<proteinExistence type="predicted"/>
<organism evidence="1 2">
    <name type="scientific">Desulforudis audaxviator (strain MP104C)</name>
    <dbReference type="NCBI Taxonomy" id="477974"/>
    <lineage>
        <taxon>Bacteria</taxon>
        <taxon>Bacillati</taxon>
        <taxon>Bacillota</taxon>
        <taxon>Clostridia</taxon>
        <taxon>Thermoanaerobacterales</taxon>
        <taxon>Candidatus Desulforudaceae</taxon>
        <taxon>Candidatus Desulforudis</taxon>
    </lineage>
</organism>
<accession>B1I4J5</accession>
<reference evidence="1 2" key="2">
    <citation type="journal article" date="2008" name="Science">
        <title>Environmental genomics reveals a single-species ecosystem deep within Earth.</title>
        <authorList>
            <person name="Chivian D."/>
            <person name="Brodie E.L."/>
            <person name="Alm E.J."/>
            <person name="Culley D.E."/>
            <person name="Dehal P.S."/>
            <person name="Desantis T.Z."/>
            <person name="Gihring T.M."/>
            <person name="Lapidus A."/>
            <person name="Lin L.H."/>
            <person name="Lowry S.R."/>
            <person name="Moser D.P."/>
            <person name="Richardson P.M."/>
            <person name="Southam G."/>
            <person name="Wanger G."/>
            <person name="Pratt L.M."/>
            <person name="Andersen G.L."/>
            <person name="Hazen T.C."/>
            <person name="Brockman F.J."/>
            <person name="Arkin A.P."/>
            <person name="Onstott T.C."/>
        </authorList>
    </citation>
    <scope>NUCLEOTIDE SEQUENCE [LARGE SCALE GENOMIC DNA]</scope>
    <source>
        <strain evidence="1 2">MP104C</strain>
    </source>
</reference>
<dbReference type="KEGG" id="dau:Daud_1334"/>